<dbReference type="STRING" id="398512.Bccel_2717"/>
<proteinExistence type="predicted"/>
<keyword evidence="1" id="KW-0812">Transmembrane</keyword>
<evidence type="ECO:0000256" key="1">
    <source>
        <dbReference type="SAM" id="Phobius"/>
    </source>
</evidence>
<reference evidence="3" key="1">
    <citation type="submission" date="2015-07" db="EMBL/GenBank/DDBJ databases">
        <title>Near-Complete Genome Sequence of the Cellulolytic Bacterium Bacteroides (Pseudobacteroides) cellulosolvens ATCC 35603.</title>
        <authorList>
            <person name="Dassa B."/>
            <person name="Utturkar S.M."/>
            <person name="Klingeman D.M."/>
            <person name="Hurt R.A."/>
            <person name="Keller M."/>
            <person name="Xu J."/>
            <person name="Reddy Y.H.K."/>
            <person name="Borovok I."/>
            <person name="Grinberg I.R."/>
            <person name="Lamed R."/>
            <person name="Zhivin O."/>
            <person name="Bayer E.A."/>
            <person name="Brown S.D."/>
        </authorList>
    </citation>
    <scope>NUCLEOTIDE SEQUENCE [LARGE SCALE GENOMIC DNA]</scope>
    <source>
        <strain evidence="3">DSM 2933</strain>
    </source>
</reference>
<dbReference type="RefSeq" id="WP_036944090.1">
    <property type="nucleotide sequence ID" value="NZ_JQKC01000025.1"/>
</dbReference>
<gene>
    <name evidence="2" type="ORF">Bccel_2717</name>
</gene>
<evidence type="ECO:0000313" key="3">
    <source>
        <dbReference type="Proteomes" id="UP000036923"/>
    </source>
</evidence>
<keyword evidence="1" id="KW-0472">Membrane</keyword>
<dbReference type="Proteomes" id="UP000036923">
    <property type="component" value="Unassembled WGS sequence"/>
</dbReference>
<feature type="transmembrane region" description="Helical" evidence="1">
    <location>
        <begin position="50"/>
        <end position="70"/>
    </location>
</feature>
<protein>
    <submittedName>
        <fullName evidence="2">Uncharacterized protein</fullName>
    </submittedName>
</protein>
<keyword evidence="3" id="KW-1185">Reference proteome</keyword>
<evidence type="ECO:0000313" key="2">
    <source>
        <dbReference type="EMBL" id="KNY27446.1"/>
    </source>
</evidence>
<name>A0A0L6JNN8_9FIRM</name>
<keyword evidence="1" id="KW-1133">Transmembrane helix</keyword>
<sequence>MDTELNNRGAFNLPIKTLLIQYFLTVTAAVLFALVLHTTLIKYLDVYHTVLELSCVFISVSTFFAVWFTYNNGTTSSYVLGLKMLKKP</sequence>
<comment type="caution">
    <text evidence="2">The sequence shown here is derived from an EMBL/GenBank/DDBJ whole genome shotgun (WGS) entry which is preliminary data.</text>
</comment>
<accession>A0A0L6JNN8</accession>
<dbReference type="AlphaFoldDB" id="A0A0L6JNN8"/>
<dbReference type="EMBL" id="LGTC01000001">
    <property type="protein sequence ID" value="KNY27446.1"/>
    <property type="molecule type" value="Genomic_DNA"/>
</dbReference>
<organism evidence="2 3">
    <name type="scientific">Pseudobacteroides cellulosolvens ATCC 35603 = DSM 2933</name>
    <dbReference type="NCBI Taxonomy" id="398512"/>
    <lineage>
        <taxon>Bacteria</taxon>
        <taxon>Bacillati</taxon>
        <taxon>Bacillota</taxon>
        <taxon>Clostridia</taxon>
        <taxon>Eubacteriales</taxon>
        <taxon>Oscillospiraceae</taxon>
        <taxon>Pseudobacteroides</taxon>
    </lineage>
</organism>
<feature type="transmembrane region" description="Helical" evidence="1">
    <location>
        <begin position="20"/>
        <end position="38"/>
    </location>
</feature>